<keyword evidence="1" id="KW-1133">Transmembrane helix</keyword>
<dbReference type="RefSeq" id="WP_118991097.1">
    <property type="nucleotide sequence ID" value="NZ_CP023434.1"/>
</dbReference>
<evidence type="ECO:0000313" key="3">
    <source>
        <dbReference type="Proteomes" id="UP000263232"/>
    </source>
</evidence>
<gene>
    <name evidence="2" type="ORF">CL176_09435</name>
</gene>
<keyword evidence="3" id="KW-1185">Reference proteome</keyword>
<feature type="transmembrane region" description="Helical" evidence="1">
    <location>
        <begin position="115"/>
        <end position="133"/>
    </location>
</feature>
<organism evidence="2 3">
    <name type="scientific">Suicoccus acidiformans</name>
    <dbReference type="NCBI Taxonomy" id="2036206"/>
    <lineage>
        <taxon>Bacteria</taxon>
        <taxon>Bacillati</taxon>
        <taxon>Bacillota</taxon>
        <taxon>Bacilli</taxon>
        <taxon>Lactobacillales</taxon>
        <taxon>Aerococcaceae</taxon>
        <taxon>Suicoccus</taxon>
    </lineage>
</organism>
<protein>
    <submittedName>
        <fullName evidence="2">Uncharacterized protein</fullName>
    </submittedName>
</protein>
<keyword evidence="1" id="KW-0472">Membrane</keyword>
<feature type="transmembrane region" description="Helical" evidence="1">
    <location>
        <begin position="145"/>
        <end position="171"/>
    </location>
</feature>
<proteinExistence type="predicted"/>
<feature type="transmembrane region" description="Helical" evidence="1">
    <location>
        <begin position="183"/>
        <end position="201"/>
    </location>
</feature>
<dbReference type="KEGG" id="abae:CL176_09435"/>
<accession>A0A347WM95</accession>
<dbReference type="EMBL" id="CP023434">
    <property type="protein sequence ID" value="AXY26202.1"/>
    <property type="molecule type" value="Genomic_DNA"/>
</dbReference>
<evidence type="ECO:0000313" key="2">
    <source>
        <dbReference type="EMBL" id="AXY26202.1"/>
    </source>
</evidence>
<name>A0A347WM95_9LACT</name>
<feature type="transmembrane region" description="Helical" evidence="1">
    <location>
        <begin position="7"/>
        <end position="23"/>
    </location>
</feature>
<sequence>MTEQKQLVGMSLFFIALSLAAVYDPTGLLKTPWFLLLFTLTYWLGWRHRAHVTKRDLGHGLIIGLLSALFILLQGGLLGLMLLLYTALAYLVSQATLRAHHITYPSKKLSWQQKLIVMAVTMVLSAINVYSAKNSGLDINYSHPFGLLFFGLQAALLEKIGVHIIFLSLAVGRLRTYPEKRSGLAWTYAVMVLPHTLLHFYQTPILELFTSALSLSL</sequence>
<evidence type="ECO:0000256" key="1">
    <source>
        <dbReference type="SAM" id="Phobius"/>
    </source>
</evidence>
<reference evidence="2 3" key="1">
    <citation type="submission" date="2017-09" db="EMBL/GenBank/DDBJ databases">
        <title>Complete genome sequence of Oxytococcus suis strain ZY16052.</title>
        <authorList>
            <person name="Li F."/>
        </authorList>
    </citation>
    <scope>NUCLEOTIDE SEQUENCE [LARGE SCALE GENOMIC DNA]</scope>
    <source>
        <strain evidence="2 3">ZY16052</strain>
    </source>
</reference>
<dbReference type="Proteomes" id="UP000263232">
    <property type="component" value="Chromosome"/>
</dbReference>
<dbReference type="AlphaFoldDB" id="A0A347WM95"/>
<keyword evidence="1" id="KW-0812">Transmembrane</keyword>